<dbReference type="GO" id="GO:0005886">
    <property type="term" value="C:plasma membrane"/>
    <property type="evidence" value="ECO:0007669"/>
    <property type="project" value="TreeGrafter"/>
</dbReference>
<reference evidence="7 8" key="1">
    <citation type="submission" date="2019-02" db="EMBL/GenBank/DDBJ databases">
        <title>Deep-cultivation of Planctomycetes and their phenomic and genomic characterization uncovers novel biology.</title>
        <authorList>
            <person name="Wiegand S."/>
            <person name="Jogler M."/>
            <person name="Boedeker C."/>
            <person name="Pinto D."/>
            <person name="Vollmers J."/>
            <person name="Rivas-Marin E."/>
            <person name="Kohn T."/>
            <person name="Peeters S.H."/>
            <person name="Heuer A."/>
            <person name="Rast P."/>
            <person name="Oberbeckmann S."/>
            <person name="Bunk B."/>
            <person name="Jeske O."/>
            <person name="Meyerdierks A."/>
            <person name="Storesund J.E."/>
            <person name="Kallscheuer N."/>
            <person name="Luecker S."/>
            <person name="Lage O.M."/>
            <person name="Pohl T."/>
            <person name="Merkel B.J."/>
            <person name="Hornburger P."/>
            <person name="Mueller R.-W."/>
            <person name="Bruemmer F."/>
            <person name="Labrenz M."/>
            <person name="Spormann A.M."/>
            <person name="Op Den Camp H."/>
            <person name="Overmann J."/>
            <person name="Amann R."/>
            <person name="Jetten M.S.M."/>
            <person name="Mascher T."/>
            <person name="Medema M.H."/>
            <person name="Devos D.P."/>
            <person name="Kaster A.-K."/>
            <person name="Ovreas L."/>
            <person name="Rohde M."/>
            <person name="Galperin M.Y."/>
            <person name="Jogler C."/>
        </authorList>
    </citation>
    <scope>NUCLEOTIDE SEQUENCE [LARGE SCALE GENOMIC DNA]</scope>
    <source>
        <strain evidence="7 8">Pla144</strain>
    </source>
</reference>
<comment type="caution">
    <text evidence="7">The sequence shown here is derived from an EMBL/GenBank/DDBJ whole genome shotgun (WGS) entry which is preliminary data.</text>
</comment>
<keyword evidence="4 6" id="KW-1133">Transmembrane helix</keyword>
<keyword evidence="5 6" id="KW-0472">Membrane</keyword>
<feature type="transmembrane region" description="Helical" evidence="6">
    <location>
        <begin position="119"/>
        <end position="149"/>
    </location>
</feature>
<evidence type="ECO:0000313" key="7">
    <source>
        <dbReference type="EMBL" id="TWU23775.1"/>
    </source>
</evidence>
<keyword evidence="2" id="KW-0813">Transport</keyword>
<evidence type="ECO:0000256" key="3">
    <source>
        <dbReference type="ARBA" id="ARBA00022692"/>
    </source>
</evidence>
<dbReference type="InterPro" id="IPR001898">
    <property type="entry name" value="SLC13A/DASS"/>
</dbReference>
<evidence type="ECO:0000256" key="6">
    <source>
        <dbReference type="SAM" id="Phobius"/>
    </source>
</evidence>
<sequence length="455" mass="48594">MKLWGLWLGPVVAILLGGVLNLQGSPPAAVWTASITALTALWWIFEPIPIPATSLIPLAMFPLVGVLTPNEVGSAYGNEMILLLTGGFMLSSAMERSGTHRRIALGMVALFGGNNGRRLVLGFMVASAVLSMWISNAATSLMLLPIVVAVIEKVQDEKLSLALLLGYAYAASVGGIGTPIGTPPNLIFMQNYESLVGEEISFLEWMSWTLPVVLVMIPIIWLWLTRRIESTTRIELPPVGDWRSEEKRTLTVFAATALFWITRSDPFGGWQELLNLPGANDASVALLAVVALFLIPNGKGEQLLDWPTAVKIPWGVLLLFSSGIVIAKAFTKSGLSQEIGDQLASLSTLPIPLLIGLLCLVITFMTEVTSNTAIASLMMPILAATASSTGIDPKLLMVPAALTASFAFMLPVATAPNAVVFSSGRVTVRQMASEGFVLNLVGVIVVTTYFSLVFG</sequence>
<dbReference type="InterPro" id="IPR031312">
    <property type="entry name" value="Na/sul_symport_CS"/>
</dbReference>
<dbReference type="NCBIfam" id="TIGR00785">
    <property type="entry name" value="dass"/>
    <property type="match status" value="1"/>
</dbReference>
<dbReference type="Pfam" id="PF00939">
    <property type="entry name" value="Na_sulph_symp"/>
    <property type="match status" value="1"/>
</dbReference>
<gene>
    <name evidence="7" type="primary">sdcS_2</name>
    <name evidence="7" type="ORF">Pla144_39500</name>
</gene>
<accession>A0A5C6CI65</accession>
<dbReference type="PANTHER" id="PTHR10283">
    <property type="entry name" value="SOLUTE CARRIER FAMILY 13 MEMBER"/>
    <property type="match status" value="1"/>
</dbReference>
<evidence type="ECO:0000256" key="5">
    <source>
        <dbReference type="ARBA" id="ARBA00023136"/>
    </source>
</evidence>
<feature type="transmembrane region" description="Helical" evidence="6">
    <location>
        <begin position="314"/>
        <end position="331"/>
    </location>
</feature>
<feature type="transmembrane region" description="Helical" evidence="6">
    <location>
        <begin position="436"/>
        <end position="454"/>
    </location>
</feature>
<dbReference type="AlphaFoldDB" id="A0A5C6CI65"/>
<feature type="transmembrane region" description="Helical" evidence="6">
    <location>
        <begin position="343"/>
        <end position="365"/>
    </location>
</feature>
<evidence type="ECO:0000256" key="1">
    <source>
        <dbReference type="ARBA" id="ARBA00004141"/>
    </source>
</evidence>
<proteinExistence type="predicted"/>
<protein>
    <submittedName>
        <fullName evidence="7">Sodium-dependent dicarboxylate transporter SdcS</fullName>
    </submittedName>
</protein>
<keyword evidence="3 6" id="KW-0812">Transmembrane</keyword>
<dbReference type="Proteomes" id="UP000318437">
    <property type="component" value="Unassembled WGS sequence"/>
</dbReference>
<dbReference type="GO" id="GO:0015141">
    <property type="term" value="F:succinate transmembrane transporter activity"/>
    <property type="evidence" value="ECO:0007669"/>
    <property type="project" value="UniProtKB-ARBA"/>
</dbReference>
<feature type="transmembrane region" description="Helical" evidence="6">
    <location>
        <begin position="202"/>
        <end position="224"/>
    </location>
</feature>
<organism evidence="7 8">
    <name type="scientific">Bythopirellula polymerisocia</name>
    <dbReference type="NCBI Taxonomy" id="2528003"/>
    <lineage>
        <taxon>Bacteria</taxon>
        <taxon>Pseudomonadati</taxon>
        <taxon>Planctomycetota</taxon>
        <taxon>Planctomycetia</taxon>
        <taxon>Pirellulales</taxon>
        <taxon>Lacipirellulaceae</taxon>
        <taxon>Bythopirellula</taxon>
    </lineage>
</organism>
<dbReference type="CDD" id="cd01115">
    <property type="entry name" value="SLC13_permease"/>
    <property type="match status" value="1"/>
</dbReference>
<comment type="subcellular location">
    <subcellularLocation>
        <location evidence="1">Membrane</location>
        <topology evidence="1">Multi-pass membrane protein</topology>
    </subcellularLocation>
</comment>
<dbReference type="EMBL" id="SJPS01000006">
    <property type="protein sequence ID" value="TWU23775.1"/>
    <property type="molecule type" value="Genomic_DNA"/>
</dbReference>
<name>A0A5C6CI65_9BACT</name>
<evidence type="ECO:0000256" key="4">
    <source>
        <dbReference type="ARBA" id="ARBA00022989"/>
    </source>
</evidence>
<feature type="transmembrane region" description="Helical" evidence="6">
    <location>
        <begin position="395"/>
        <end position="416"/>
    </location>
</feature>
<evidence type="ECO:0000313" key="8">
    <source>
        <dbReference type="Proteomes" id="UP000318437"/>
    </source>
</evidence>
<feature type="transmembrane region" description="Helical" evidence="6">
    <location>
        <begin position="273"/>
        <end position="294"/>
    </location>
</feature>
<feature type="transmembrane region" description="Helical" evidence="6">
    <location>
        <begin position="161"/>
        <end position="182"/>
    </location>
</feature>
<keyword evidence="8" id="KW-1185">Reference proteome</keyword>
<evidence type="ECO:0000256" key="2">
    <source>
        <dbReference type="ARBA" id="ARBA00022448"/>
    </source>
</evidence>
<dbReference type="PROSITE" id="PS01271">
    <property type="entry name" value="NA_SULFATE"/>
    <property type="match status" value="1"/>
</dbReference>
<dbReference type="PANTHER" id="PTHR10283:SF82">
    <property type="entry name" value="SOLUTE CARRIER FAMILY 13 MEMBER 2"/>
    <property type="match status" value="1"/>
</dbReference>